<evidence type="ECO:0000313" key="3">
    <source>
        <dbReference type="EMBL" id="RMX82486.1"/>
    </source>
</evidence>
<feature type="compositionally biased region" description="Basic and acidic residues" evidence="1">
    <location>
        <begin position="710"/>
        <end position="719"/>
    </location>
</feature>
<evidence type="ECO:0000313" key="5">
    <source>
        <dbReference type="Proteomes" id="UP000271337"/>
    </source>
</evidence>
<organism evidence="3 6">
    <name type="scientific">Hortaea werneckii</name>
    <name type="common">Black yeast</name>
    <name type="synonym">Cladosporium werneckii</name>
    <dbReference type="NCBI Taxonomy" id="91943"/>
    <lineage>
        <taxon>Eukaryota</taxon>
        <taxon>Fungi</taxon>
        <taxon>Dikarya</taxon>
        <taxon>Ascomycota</taxon>
        <taxon>Pezizomycotina</taxon>
        <taxon>Dothideomycetes</taxon>
        <taxon>Dothideomycetidae</taxon>
        <taxon>Mycosphaerellales</taxon>
        <taxon>Teratosphaeriaceae</taxon>
        <taxon>Hortaea</taxon>
    </lineage>
</organism>
<feature type="compositionally biased region" description="Basic and acidic residues" evidence="1">
    <location>
        <begin position="577"/>
        <end position="620"/>
    </location>
</feature>
<dbReference type="Proteomes" id="UP000281245">
    <property type="component" value="Unassembled WGS sequence"/>
</dbReference>
<evidence type="ECO:0000259" key="2">
    <source>
        <dbReference type="Pfam" id="PF04366"/>
    </source>
</evidence>
<dbReference type="OrthoDB" id="443981at2759"/>
<dbReference type="Proteomes" id="UP000271337">
    <property type="component" value="Unassembled WGS sequence"/>
</dbReference>
<dbReference type="GO" id="GO:0035091">
    <property type="term" value="F:phosphatidylinositol binding"/>
    <property type="evidence" value="ECO:0007669"/>
    <property type="project" value="TreeGrafter"/>
</dbReference>
<feature type="compositionally biased region" description="Basic and acidic residues" evidence="1">
    <location>
        <begin position="428"/>
        <end position="455"/>
    </location>
</feature>
<dbReference type="VEuPathDB" id="FungiDB:BTJ68_05827"/>
<accession>A0A3M6WWB8</accession>
<dbReference type="Pfam" id="PF04366">
    <property type="entry name" value="Ysc84"/>
    <property type="match status" value="1"/>
</dbReference>
<feature type="region of interest" description="Disordered" evidence="1">
    <location>
        <begin position="339"/>
        <end position="747"/>
    </location>
</feature>
<feature type="compositionally biased region" description="Basic and acidic residues" evidence="1">
    <location>
        <begin position="476"/>
        <end position="486"/>
    </location>
</feature>
<name>A0A3M6WWB8_HORWE</name>
<feature type="compositionally biased region" description="Polar residues" evidence="1">
    <location>
        <begin position="371"/>
        <end position="392"/>
    </location>
</feature>
<dbReference type="EMBL" id="QWIJ01000424">
    <property type="protein sequence ID" value="RMX82486.1"/>
    <property type="molecule type" value="Genomic_DNA"/>
</dbReference>
<gene>
    <name evidence="4" type="ORF">D0867_03879</name>
    <name evidence="3" type="ORF">D0869_06024</name>
</gene>
<sequence length="747" mass="82384">MLSWHSTTMSSGTWWGRVKTGSKAGFDKAWKAADKLGAPVNRLSNRLGSEAFWPTTLDKESDKAARILKSFCKDGFYQEEETQPEDDGPRQKQRVLQKIPTKVIQNAKAVAIFTTMRTGLWMSGAGGSGVLVARLPDGSWSPPSGILLHTAGLGFMVGVDIYDCVVVINTEEALEAFTHVRCTLGGEISVAAGPVGAGGVLETELHKRQAPVYNYMKSRGFYAGVQIDGTVIIERTDENERFYGERIPVKEILAGKAQHPPHEIRRLMETLKAAQGDTDVDESIIPTEPPPGDYQLDDGHMFGVPEKDDPDPYGVLALEKEGLSLKEAGTHKRASWQEFSFNPAPNSPVHAAYRQSQSREMSRRSSWRTSALSTAEAKTTSSLRTSLDQPSKPTIRMSDMSTQTDFNDPPSPSRWSMRSSGSKAGSRRSSDQDRHSKMPELPEGKVLETSPDRNEQQTAPAVNGYSTPPHTPPPADRQKAEPSRPDEEQEDDDAHIEEPVVHSIQHVQPASPKMISKARIVNVPKRLPPKLPPRNPNRGSGPLVIDASPKTSSPEEDEEEASSVKSSRESNLASPPAHEEASDARHSSEKVDGVKEVDGQEDLNRSRSESPSKMDDVRLDGDDDDDEPEMSNPLAKAQEARKRESMPSGNEPAMNESQVEEEETHKRESMPSRDEPARNEPESEKQEGHKRESIPSGNEPAKTEPEDEKQETHKRESMSGHDVQPSSQPQTEVEEVRKRESMPGGFE</sequence>
<dbReference type="EMBL" id="QWIL01000305">
    <property type="protein sequence ID" value="RMY20620.1"/>
    <property type="molecule type" value="Genomic_DNA"/>
</dbReference>
<dbReference type="PANTHER" id="PTHR15629">
    <property type="entry name" value="SH3YL1 PROTEIN"/>
    <property type="match status" value="1"/>
</dbReference>
<dbReference type="CDD" id="cd11524">
    <property type="entry name" value="SYLF"/>
    <property type="match status" value="1"/>
</dbReference>
<proteinExistence type="predicted"/>
<reference evidence="5 6" key="1">
    <citation type="journal article" date="2018" name="BMC Genomics">
        <title>Genomic evidence for intraspecific hybridization in a clonal and extremely halotolerant yeast.</title>
        <authorList>
            <person name="Gostincar C."/>
            <person name="Stajich J.E."/>
            <person name="Zupancic J."/>
            <person name="Zalar P."/>
            <person name="Gunde-Cimerman N."/>
        </authorList>
    </citation>
    <scope>NUCLEOTIDE SEQUENCE [LARGE SCALE GENOMIC DNA]</scope>
    <source>
        <strain evidence="3 6">EXF-6656</strain>
        <strain evidence="4 5">EXF-6669</strain>
    </source>
</reference>
<comment type="caution">
    <text evidence="3">The sequence shown here is derived from an EMBL/GenBank/DDBJ whole genome shotgun (WGS) entry which is preliminary data.</text>
</comment>
<evidence type="ECO:0000256" key="1">
    <source>
        <dbReference type="SAM" id="MobiDB-lite"/>
    </source>
</evidence>
<dbReference type="InterPro" id="IPR007461">
    <property type="entry name" value="Ysc84_actin-binding"/>
</dbReference>
<feature type="compositionally biased region" description="Basic and acidic residues" evidence="1">
    <location>
        <begin position="663"/>
        <end position="693"/>
    </location>
</feature>
<feature type="compositionally biased region" description="Low complexity" evidence="1">
    <location>
        <begin position="413"/>
        <end position="424"/>
    </location>
</feature>
<dbReference type="AlphaFoldDB" id="A0A3M6WWB8"/>
<feature type="compositionally biased region" description="Polar residues" evidence="1">
    <location>
        <begin position="456"/>
        <end position="468"/>
    </location>
</feature>
<protein>
    <recommendedName>
        <fullName evidence="2">Ysc84 actin-binding domain-containing protein</fullName>
    </recommendedName>
</protein>
<evidence type="ECO:0000313" key="4">
    <source>
        <dbReference type="EMBL" id="RMY20620.1"/>
    </source>
</evidence>
<feature type="domain" description="Ysc84 actin-binding" evidence="2">
    <location>
        <begin position="149"/>
        <end position="274"/>
    </location>
</feature>
<dbReference type="PANTHER" id="PTHR15629:SF8">
    <property type="entry name" value="DUF500 DOMAIN PROTEIN (AFU_ORTHOLOGUE AFUA_5G07310)"/>
    <property type="match status" value="1"/>
</dbReference>
<evidence type="ECO:0000313" key="6">
    <source>
        <dbReference type="Proteomes" id="UP000281245"/>
    </source>
</evidence>
<dbReference type="InterPro" id="IPR051702">
    <property type="entry name" value="SH3_domain_YSC84-like"/>
</dbReference>